<dbReference type="GO" id="GO:0004827">
    <property type="term" value="F:proline-tRNA ligase activity"/>
    <property type="evidence" value="ECO:0007669"/>
    <property type="project" value="UniProtKB-UniRule"/>
</dbReference>
<evidence type="ECO:0000313" key="14">
    <source>
        <dbReference type="EMBL" id="OGC70320.1"/>
    </source>
</evidence>
<dbReference type="InterPro" id="IPR045864">
    <property type="entry name" value="aa-tRNA-synth_II/BPL/LPL"/>
</dbReference>
<dbReference type="PROSITE" id="PS50862">
    <property type="entry name" value="AA_TRNA_LIGASE_II"/>
    <property type="match status" value="1"/>
</dbReference>
<dbReference type="InterPro" id="IPR036621">
    <property type="entry name" value="Anticodon-bd_dom_sf"/>
</dbReference>
<dbReference type="InterPro" id="IPR004500">
    <property type="entry name" value="Pro-tRNA-synth_IIa_bac-type"/>
</dbReference>
<organism evidence="14 15">
    <name type="scientific">candidate division WWE3 bacterium RIFOXYC1_FULL_39_7</name>
    <dbReference type="NCBI Taxonomy" id="1802643"/>
    <lineage>
        <taxon>Bacteria</taxon>
        <taxon>Katanobacteria</taxon>
    </lineage>
</organism>
<dbReference type="Gene3D" id="3.30.930.10">
    <property type="entry name" value="Bira Bifunctional Protein, Domain 2"/>
    <property type="match status" value="2"/>
</dbReference>
<dbReference type="Proteomes" id="UP000179113">
    <property type="component" value="Unassembled WGS sequence"/>
</dbReference>
<feature type="domain" description="Aminoacyl-transfer RNA synthetases class-II family profile" evidence="13">
    <location>
        <begin position="37"/>
        <end position="472"/>
    </location>
</feature>
<dbReference type="EMBL" id="MEWA01000008">
    <property type="protein sequence ID" value="OGC70320.1"/>
    <property type="molecule type" value="Genomic_DNA"/>
</dbReference>
<dbReference type="GO" id="GO:0006433">
    <property type="term" value="P:prolyl-tRNA aminoacylation"/>
    <property type="evidence" value="ECO:0007669"/>
    <property type="project" value="UniProtKB-UniRule"/>
</dbReference>
<dbReference type="InterPro" id="IPR044140">
    <property type="entry name" value="ProRS_anticodon_short"/>
</dbReference>
<evidence type="ECO:0000256" key="5">
    <source>
        <dbReference type="ARBA" id="ARBA00022490"/>
    </source>
</evidence>
<evidence type="ECO:0000313" key="15">
    <source>
        <dbReference type="Proteomes" id="UP000179113"/>
    </source>
</evidence>
<gene>
    <name evidence="14" type="ORF">A2415_05080</name>
</gene>
<keyword evidence="7" id="KW-0547">Nucleotide-binding</keyword>
<accession>A0A1F4WLP3</accession>
<sequence length="576" mass="65427">MRYSKIFGKTNKSAKEYDSINATYLIRGGFIDQTMAGVYTYLPLGLRVINKLSKIVREEMDKISVEMLMPALSPKSLWETTERYNSVDVLFKASPANETSNTRNNADYVLNPTHEEVITPLAKNFNYSYKDLPFSVYQIQSKFRNEARPKSGLLRGREFIMKDLYSFHKSEKELKEFYLVAKEAYFKVLERVGLRNETYYVAASGGDFTDEFSHEFQVKCETGEDTIFYSTDDEVGYNREVAPALAPEKEEREKPREMEEVLTEGVTGVKDLCEFLKVTPEKTTKTIIYDTDIGPIVACVRGDYEINEEKLRKSAGVKWVKLATEESVKSFTGAEVGYAGIVNLPEGAKLFVDESAKYLTNFETGANKTNYHYKNVNWYKDIPMPEVLYDLKVAKEGDLYPETGKPYSVFKASEVGNIFPLNTKFTKAFNYYFTNEKGQQEIVYTGSYGLGISRLMGILVEKFHDDKGIVWPENVAPFTVHLVGLNLENAEVKTKAETLYQKLVSANVEVLYDDRESVSAGEKFADADLIGLPYRIVVSAKTKDALEFKKRNEPKEKMVAEAELVAFLTKANGQKL</sequence>
<dbReference type="InterPro" id="IPR002314">
    <property type="entry name" value="aa-tRNA-synt_IIb"/>
</dbReference>
<dbReference type="PANTHER" id="PTHR42753">
    <property type="entry name" value="MITOCHONDRIAL RIBOSOME PROTEIN L39/PROLYL-TRNA LIGASE FAMILY MEMBER"/>
    <property type="match status" value="1"/>
</dbReference>
<evidence type="ECO:0000256" key="11">
    <source>
        <dbReference type="ARBA" id="ARBA00047671"/>
    </source>
</evidence>
<reference evidence="14 15" key="1">
    <citation type="journal article" date="2016" name="Nat. Commun.">
        <title>Thousands of microbial genomes shed light on interconnected biogeochemical processes in an aquifer system.</title>
        <authorList>
            <person name="Anantharaman K."/>
            <person name="Brown C.T."/>
            <person name="Hug L.A."/>
            <person name="Sharon I."/>
            <person name="Castelle C.J."/>
            <person name="Probst A.J."/>
            <person name="Thomas B.C."/>
            <person name="Singh A."/>
            <person name="Wilkins M.J."/>
            <person name="Karaoz U."/>
            <person name="Brodie E.L."/>
            <person name="Williams K.H."/>
            <person name="Hubbard S.S."/>
            <person name="Banfield J.F."/>
        </authorList>
    </citation>
    <scope>NUCLEOTIDE SEQUENCE [LARGE SCALE GENOMIC DNA]</scope>
</reference>
<dbReference type="GO" id="GO:0002161">
    <property type="term" value="F:aminoacyl-tRNA deacylase activity"/>
    <property type="evidence" value="ECO:0007669"/>
    <property type="project" value="InterPro"/>
</dbReference>
<dbReference type="GO" id="GO:0005524">
    <property type="term" value="F:ATP binding"/>
    <property type="evidence" value="ECO:0007669"/>
    <property type="project" value="UniProtKB-KW"/>
</dbReference>
<dbReference type="Pfam" id="PF00587">
    <property type="entry name" value="tRNA-synt_2b"/>
    <property type="match status" value="1"/>
</dbReference>
<evidence type="ECO:0000256" key="1">
    <source>
        <dbReference type="ARBA" id="ARBA00004496"/>
    </source>
</evidence>
<dbReference type="Pfam" id="PF04073">
    <property type="entry name" value="tRNA_edit"/>
    <property type="match status" value="1"/>
</dbReference>
<dbReference type="Gene3D" id="3.90.960.10">
    <property type="entry name" value="YbaK/aminoacyl-tRNA synthetase-associated domain"/>
    <property type="match status" value="1"/>
</dbReference>
<dbReference type="InterPro" id="IPR006195">
    <property type="entry name" value="aa-tRNA-synth_II"/>
</dbReference>
<dbReference type="Pfam" id="PF03129">
    <property type="entry name" value="HGTP_anticodon"/>
    <property type="match status" value="1"/>
</dbReference>
<dbReference type="InterPro" id="IPR004154">
    <property type="entry name" value="Anticodon-bd"/>
</dbReference>
<dbReference type="InterPro" id="IPR050062">
    <property type="entry name" value="Pro-tRNA_synthetase"/>
</dbReference>
<dbReference type="PRINTS" id="PR01046">
    <property type="entry name" value="TRNASYNTHPRO"/>
</dbReference>
<evidence type="ECO:0000256" key="10">
    <source>
        <dbReference type="ARBA" id="ARBA00023146"/>
    </source>
</evidence>
<evidence type="ECO:0000259" key="13">
    <source>
        <dbReference type="PROSITE" id="PS50862"/>
    </source>
</evidence>
<dbReference type="InterPro" id="IPR007214">
    <property type="entry name" value="YbaK/aa-tRNA-synth-assoc-dom"/>
</dbReference>
<keyword evidence="6 14" id="KW-0436">Ligase</keyword>
<comment type="subcellular location">
    <subcellularLocation>
        <location evidence="1">Cytoplasm</location>
    </subcellularLocation>
</comment>
<dbReference type="InterPro" id="IPR036754">
    <property type="entry name" value="YbaK/aa-tRNA-synt-asso_dom_sf"/>
</dbReference>
<evidence type="ECO:0000256" key="8">
    <source>
        <dbReference type="ARBA" id="ARBA00022840"/>
    </source>
</evidence>
<dbReference type="PANTHER" id="PTHR42753:SF2">
    <property type="entry name" value="PROLINE--TRNA LIGASE"/>
    <property type="match status" value="1"/>
</dbReference>
<protein>
    <recommendedName>
        <fullName evidence="4 12">Proline--tRNA ligase</fullName>
        <ecNumber evidence="3 12">6.1.1.15</ecNumber>
    </recommendedName>
</protein>
<keyword evidence="8" id="KW-0067">ATP-binding</keyword>
<dbReference type="SUPFAM" id="SSF55826">
    <property type="entry name" value="YbaK/ProRS associated domain"/>
    <property type="match status" value="1"/>
</dbReference>
<dbReference type="EC" id="6.1.1.15" evidence="3 12"/>
<evidence type="ECO:0000256" key="4">
    <source>
        <dbReference type="ARBA" id="ARBA00019110"/>
    </source>
</evidence>
<evidence type="ECO:0000256" key="3">
    <source>
        <dbReference type="ARBA" id="ARBA00012831"/>
    </source>
</evidence>
<dbReference type="NCBIfam" id="NF006625">
    <property type="entry name" value="PRK09194.1"/>
    <property type="match status" value="1"/>
</dbReference>
<keyword evidence="9" id="KW-0648">Protein biosynthesis</keyword>
<keyword evidence="5" id="KW-0963">Cytoplasm</keyword>
<comment type="caution">
    <text evidence="14">The sequence shown here is derived from an EMBL/GenBank/DDBJ whole genome shotgun (WGS) entry which is preliminary data.</text>
</comment>
<dbReference type="NCBIfam" id="TIGR00409">
    <property type="entry name" value="proS_fam_II"/>
    <property type="match status" value="1"/>
</dbReference>
<comment type="subunit">
    <text evidence="2">Homodimer.</text>
</comment>
<evidence type="ECO:0000256" key="9">
    <source>
        <dbReference type="ARBA" id="ARBA00022917"/>
    </source>
</evidence>
<dbReference type="CDD" id="cd04334">
    <property type="entry name" value="ProRS-INS"/>
    <property type="match status" value="1"/>
</dbReference>
<dbReference type="SUPFAM" id="SSF52954">
    <property type="entry name" value="Class II aaRS ABD-related"/>
    <property type="match status" value="1"/>
</dbReference>
<dbReference type="CDD" id="cd00861">
    <property type="entry name" value="ProRS_anticodon_short"/>
    <property type="match status" value="1"/>
</dbReference>
<dbReference type="AlphaFoldDB" id="A0A1F4WLP3"/>
<keyword evidence="10" id="KW-0030">Aminoacyl-tRNA synthetase</keyword>
<evidence type="ECO:0000256" key="7">
    <source>
        <dbReference type="ARBA" id="ARBA00022741"/>
    </source>
</evidence>
<dbReference type="Gene3D" id="3.40.50.800">
    <property type="entry name" value="Anticodon-binding domain"/>
    <property type="match status" value="1"/>
</dbReference>
<dbReference type="GO" id="GO:0005829">
    <property type="term" value="C:cytosol"/>
    <property type="evidence" value="ECO:0007669"/>
    <property type="project" value="TreeGrafter"/>
</dbReference>
<evidence type="ECO:0000256" key="6">
    <source>
        <dbReference type="ARBA" id="ARBA00022598"/>
    </source>
</evidence>
<evidence type="ECO:0000256" key="2">
    <source>
        <dbReference type="ARBA" id="ARBA00011738"/>
    </source>
</evidence>
<proteinExistence type="predicted"/>
<evidence type="ECO:0000256" key="12">
    <source>
        <dbReference type="NCBIfam" id="TIGR00409"/>
    </source>
</evidence>
<name>A0A1F4WLP3_UNCKA</name>
<dbReference type="SUPFAM" id="SSF55681">
    <property type="entry name" value="Class II aaRS and biotin synthetases"/>
    <property type="match status" value="1"/>
</dbReference>
<dbReference type="InterPro" id="IPR002316">
    <property type="entry name" value="Pro-tRNA-ligase_IIa"/>
</dbReference>
<comment type="catalytic activity">
    <reaction evidence="11">
        <text>tRNA(Pro) + L-proline + ATP = L-prolyl-tRNA(Pro) + AMP + diphosphate</text>
        <dbReference type="Rhea" id="RHEA:14305"/>
        <dbReference type="Rhea" id="RHEA-COMP:9700"/>
        <dbReference type="Rhea" id="RHEA-COMP:9702"/>
        <dbReference type="ChEBI" id="CHEBI:30616"/>
        <dbReference type="ChEBI" id="CHEBI:33019"/>
        <dbReference type="ChEBI" id="CHEBI:60039"/>
        <dbReference type="ChEBI" id="CHEBI:78442"/>
        <dbReference type="ChEBI" id="CHEBI:78532"/>
        <dbReference type="ChEBI" id="CHEBI:456215"/>
        <dbReference type="EC" id="6.1.1.15"/>
    </reaction>
</comment>